<keyword evidence="3" id="KW-0378">Hydrolase</keyword>
<dbReference type="GO" id="GO:0016787">
    <property type="term" value="F:hydrolase activity"/>
    <property type="evidence" value="ECO:0007669"/>
    <property type="project" value="UniProtKB-KW"/>
</dbReference>
<protein>
    <submittedName>
        <fullName evidence="3">Alpha/beta hydrolase</fullName>
    </submittedName>
</protein>
<evidence type="ECO:0000259" key="2">
    <source>
        <dbReference type="Pfam" id="PF00561"/>
    </source>
</evidence>
<feature type="chain" id="PRO_5046987175" evidence="1">
    <location>
        <begin position="23"/>
        <end position="295"/>
    </location>
</feature>
<dbReference type="InterPro" id="IPR000073">
    <property type="entry name" value="AB_hydrolase_1"/>
</dbReference>
<feature type="signal peptide" evidence="1">
    <location>
        <begin position="1"/>
        <end position="22"/>
    </location>
</feature>
<name>A0ABV3ZIM2_9BACT</name>
<dbReference type="Gene3D" id="3.40.50.1820">
    <property type="entry name" value="alpha/beta hydrolase"/>
    <property type="match status" value="1"/>
</dbReference>
<keyword evidence="4" id="KW-1185">Reference proteome</keyword>
<reference evidence="3 4" key="1">
    <citation type="submission" date="2023-07" db="EMBL/GenBank/DDBJ databases">
        <authorList>
            <person name="Lian W.-H."/>
        </authorList>
    </citation>
    <scope>NUCLEOTIDE SEQUENCE [LARGE SCALE GENOMIC DNA]</scope>
    <source>
        <strain evidence="3 4">SYSU DXS3180</strain>
    </source>
</reference>
<evidence type="ECO:0000256" key="1">
    <source>
        <dbReference type="SAM" id="SignalP"/>
    </source>
</evidence>
<dbReference type="Proteomes" id="UP001560573">
    <property type="component" value="Unassembled WGS sequence"/>
</dbReference>
<gene>
    <name evidence="3" type="ORF">QTN47_18060</name>
</gene>
<evidence type="ECO:0000313" key="3">
    <source>
        <dbReference type="EMBL" id="MEX6689420.1"/>
    </source>
</evidence>
<dbReference type="InterPro" id="IPR029058">
    <property type="entry name" value="AB_hydrolase_fold"/>
</dbReference>
<comment type="caution">
    <text evidence="3">The sequence shown here is derived from an EMBL/GenBank/DDBJ whole genome shotgun (WGS) entry which is preliminary data.</text>
</comment>
<evidence type="ECO:0000313" key="4">
    <source>
        <dbReference type="Proteomes" id="UP001560573"/>
    </source>
</evidence>
<accession>A0ABV3ZIM2</accession>
<dbReference type="PANTHER" id="PTHR46331:SF2">
    <property type="entry name" value="VALACYCLOVIR HYDROLASE"/>
    <property type="match status" value="1"/>
</dbReference>
<dbReference type="EMBL" id="JAULBC010000006">
    <property type="protein sequence ID" value="MEX6689420.1"/>
    <property type="molecule type" value="Genomic_DNA"/>
</dbReference>
<dbReference type="SUPFAM" id="SSF53474">
    <property type="entry name" value="alpha/beta-Hydrolases"/>
    <property type="match status" value="1"/>
</dbReference>
<sequence length="295" mass="33072">MKKTTLCAIVALLIFSSFSNKKQSAKNDHSSNLLVNDTLMFQKGYSEVNGIKMYYEIYGQGQPLVLLHGGGSTIQTTFGRVIPMLARHRKIIALELQAHGRTSDRNKDLSFEQDADDVATLLKNLNISKADFFGFSNGGTTTVQIAIRHPEIADKIILGSALCKRSGTPPEFWDFMNHARLENMPEKLKEAYMQVAPDPKGLQVMHDRDVKRMVNFKDIPDEQLKSIKAPALIVIGDKDVITPEHAVEMYRLIANSELAIIPGGHGDYIGEITTLKPNYKEEEFVIPMIEHFLDK</sequence>
<keyword evidence="1" id="KW-0732">Signal</keyword>
<dbReference type="RefSeq" id="WP_369330827.1">
    <property type="nucleotide sequence ID" value="NZ_JAULBC010000006.1"/>
</dbReference>
<organism evidence="3 4">
    <name type="scientific">Danxiaibacter flavus</name>
    <dbReference type="NCBI Taxonomy" id="3049108"/>
    <lineage>
        <taxon>Bacteria</taxon>
        <taxon>Pseudomonadati</taxon>
        <taxon>Bacteroidota</taxon>
        <taxon>Chitinophagia</taxon>
        <taxon>Chitinophagales</taxon>
        <taxon>Chitinophagaceae</taxon>
        <taxon>Danxiaibacter</taxon>
    </lineage>
</organism>
<feature type="domain" description="AB hydrolase-1" evidence="2">
    <location>
        <begin position="63"/>
        <end position="199"/>
    </location>
</feature>
<dbReference type="Pfam" id="PF00561">
    <property type="entry name" value="Abhydrolase_1"/>
    <property type="match status" value="1"/>
</dbReference>
<proteinExistence type="predicted"/>
<dbReference type="PANTHER" id="PTHR46331">
    <property type="entry name" value="VALACYCLOVIR HYDROLASE"/>
    <property type="match status" value="1"/>
</dbReference>